<gene>
    <name evidence="2" type="ORF">GCM10007854_17450</name>
</gene>
<reference evidence="2" key="1">
    <citation type="journal article" date="2014" name="Int. J. Syst. Evol. Microbiol.">
        <title>Complete genome of a new Firmicutes species belonging to the dominant human colonic microbiota ('Ruminococcus bicirculans') reveals two chromosomes and a selective capacity to utilize plant glucans.</title>
        <authorList>
            <consortium name="NISC Comparative Sequencing Program"/>
            <person name="Wegmann U."/>
            <person name="Louis P."/>
            <person name="Goesmann A."/>
            <person name="Henrissat B."/>
            <person name="Duncan S.H."/>
            <person name="Flint H.J."/>
        </authorList>
    </citation>
    <scope>NUCLEOTIDE SEQUENCE</scope>
    <source>
        <strain evidence="2">NBRC 108216</strain>
    </source>
</reference>
<accession>A0ABQ5UZS5</accession>
<comment type="caution">
    <text evidence="2">The sequence shown here is derived from an EMBL/GenBank/DDBJ whole genome shotgun (WGS) entry which is preliminary data.</text>
</comment>
<proteinExistence type="predicted"/>
<dbReference type="Proteomes" id="UP001161390">
    <property type="component" value="Unassembled WGS sequence"/>
</dbReference>
<keyword evidence="1" id="KW-0732">Signal</keyword>
<evidence type="ECO:0008006" key="4">
    <source>
        <dbReference type="Google" id="ProtNLM"/>
    </source>
</evidence>
<name>A0ABQ5UZS5_9PROT</name>
<organism evidence="2 3">
    <name type="scientific">Algimonas porphyrae</name>
    <dbReference type="NCBI Taxonomy" id="1128113"/>
    <lineage>
        <taxon>Bacteria</taxon>
        <taxon>Pseudomonadati</taxon>
        <taxon>Pseudomonadota</taxon>
        <taxon>Alphaproteobacteria</taxon>
        <taxon>Maricaulales</taxon>
        <taxon>Robiginitomaculaceae</taxon>
        <taxon>Algimonas</taxon>
    </lineage>
</organism>
<feature type="chain" id="PRO_5046299426" description="Lipoprotein" evidence="1">
    <location>
        <begin position="20"/>
        <end position="211"/>
    </location>
</feature>
<protein>
    <recommendedName>
        <fullName evidence="4">Lipoprotein</fullName>
    </recommendedName>
</protein>
<dbReference type="PROSITE" id="PS51257">
    <property type="entry name" value="PROKAR_LIPOPROTEIN"/>
    <property type="match status" value="1"/>
</dbReference>
<keyword evidence="3" id="KW-1185">Reference proteome</keyword>
<evidence type="ECO:0000256" key="1">
    <source>
        <dbReference type="SAM" id="SignalP"/>
    </source>
</evidence>
<feature type="signal peptide" evidence="1">
    <location>
        <begin position="1"/>
        <end position="19"/>
    </location>
</feature>
<dbReference type="EMBL" id="BSNJ01000003">
    <property type="protein sequence ID" value="GLQ20790.1"/>
    <property type="molecule type" value="Genomic_DNA"/>
</dbReference>
<dbReference type="RefSeq" id="WP_284371662.1">
    <property type="nucleotide sequence ID" value="NZ_BSNJ01000003.1"/>
</dbReference>
<sequence>MKMGTRLILGAGLACFALAGCMAEAPETPAKAKLVTEAGDPTLALTTVPDWARANIRYMSAGTGQWIADNATYRSEGEPWDSYVIEWTAGPDDLSMTARMYALKDGQPSQGDFWSFYQFWDYPAGQMRIIQNGWGVHGEGTIWMDEDGATLIAEQRFTPVSGPAYSVRHETAELSETEHRSASLNPSDAGTWVTDRAYVWVRTSSDAVAAP</sequence>
<reference evidence="2" key="2">
    <citation type="submission" date="2023-01" db="EMBL/GenBank/DDBJ databases">
        <title>Draft genome sequence of Algimonas porphyrae strain NBRC 108216.</title>
        <authorList>
            <person name="Sun Q."/>
            <person name="Mori K."/>
        </authorList>
    </citation>
    <scope>NUCLEOTIDE SEQUENCE</scope>
    <source>
        <strain evidence="2">NBRC 108216</strain>
    </source>
</reference>
<evidence type="ECO:0000313" key="2">
    <source>
        <dbReference type="EMBL" id="GLQ20790.1"/>
    </source>
</evidence>
<evidence type="ECO:0000313" key="3">
    <source>
        <dbReference type="Proteomes" id="UP001161390"/>
    </source>
</evidence>